<evidence type="ECO:0000256" key="6">
    <source>
        <dbReference type="ARBA" id="ARBA00038999"/>
    </source>
</evidence>
<evidence type="ECO:0000256" key="12">
    <source>
        <dbReference type="SAM" id="MobiDB-lite"/>
    </source>
</evidence>
<dbReference type="Gene3D" id="1.10.510.10">
    <property type="entry name" value="Transferase(Phosphotransferase) domain 1"/>
    <property type="match status" value="1"/>
</dbReference>
<comment type="catalytic activity">
    <reaction evidence="8">
        <text>L-threonyl-[protein] + ATP = O-phospho-L-threonyl-[protein] + ADP + H(+)</text>
        <dbReference type="Rhea" id="RHEA:46608"/>
        <dbReference type="Rhea" id="RHEA-COMP:11060"/>
        <dbReference type="Rhea" id="RHEA-COMP:11605"/>
        <dbReference type="ChEBI" id="CHEBI:15378"/>
        <dbReference type="ChEBI" id="CHEBI:30013"/>
        <dbReference type="ChEBI" id="CHEBI:30616"/>
        <dbReference type="ChEBI" id="CHEBI:61977"/>
        <dbReference type="ChEBI" id="CHEBI:456216"/>
        <dbReference type="EC" id="2.7.12.2"/>
    </reaction>
</comment>
<accession>A0ABD3MWP7</accession>
<dbReference type="InterPro" id="IPR008271">
    <property type="entry name" value="Ser/Thr_kinase_AS"/>
</dbReference>
<evidence type="ECO:0000256" key="11">
    <source>
        <dbReference type="RuleBase" id="RU000304"/>
    </source>
</evidence>
<evidence type="ECO:0000256" key="7">
    <source>
        <dbReference type="ARBA" id="ARBA00049014"/>
    </source>
</evidence>
<protein>
    <recommendedName>
        <fullName evidence="6">mitogen-activated protein kinase kinase</fullName>
        <ecNumber evidence="6">2.7.12.2</ecNumber>
    </recommendedName>
</protein>
<dbReference type="EC" id="2.7.12.2" evidence="6"/>
<keyword evidence="11" id="KW-0723">Serine/threonine-protein kinase</keyword>
<evidence type="ECO:0000313" key="14">
    <source>
        <dbReference type="EMBL" id="KAL3766386.1"/>
    </source>
</evidence>
<dbReference type="AlphaFoldDB" id="A0ABD3MWP7"/>
<evidence type="ECO:0000313" key="15">
    <source>
        <dbReference type="Proteomes" id="UP001530400"/>
    </source>
</evidence>
<keyword evidence="3" id="KW-0418">Kinase</keyword>
<dbReference type="InterPro" id="IPR000719">
    <property type="entry name" value="Prot_kinase_dom"/>
</dbReference>
<dbReference type="Pfam" id="PF00069">
    <property type="entry name" value="Pkinase"/>
    <property type="match status" value="1"/>
</dbReference>
<dbReference type="PROSITE" id="PS50011">
    <property type="entry name" value="PROTEIN_KINASE_DOM"/>
    <property type="match status" value="1"/>
</dbReference>
<gene>
    <name evidence="14" type="ORF">ACHAWO_008050</name>
</gene>
<feature type="region of interest" description="Disordered" evidence="12">
    <location>
        <begin position="22"/>
        <end position="50"/>
    </location>
</feature>
<evidence type="ECO:0000259" key="13">
    <source>
        <dbReference type="PROSITE" id="PS50011"/>
    </source>
</evidence>
<dbReference type="InterPro" id="IPR011009">
    <property type="entry name" value="Kinase-like_dom_sf"/>
</dbReference>
<keyword evidence="4 10" id="KW-0067">ATP-binding</keyword>
<evidence type="ECO:0000256" key="5">
    <source>
        <dbReference type="ARBA" id="ARBA00038035"/>
    </source>
</evidence>
<dbReference type="PROSITE" id="PS00108">
    <property type="entry name" value="PROTEIN_KINASE_ST"/>
    <property type="match status" value="1"/>
</dbReference>
<dbReference type="Proteomes" id="UP001530400">
    <property type="component" value="Unassembled WGS sequence"/>
</dbReference>
<reference evidence="14 15" key="1">
    <citation type="submission" date="2024-10" db="EMBL/GenBank/DDBJ databases">
        <title>Updated reference genomes for cyclostephanoid diatoms.</title>
        <authorList>
            <person name="Roberts W.R."/>
            <person name="Alverson A.J."/>
        </authorList>
    </citation>
    <scope>NUCLEOTIDE SEQUENCE [LARGE SCALE GENOMIC DNA]</scope>
    <source>
        <strain evidence="14 15">AJA010-31</strain>
    </source>
</reference>
<dbReference type="PANTHER" id="PTHR48013">
    <property type="entry name" value="DUAL SPECIFICITY MITOGEN-ACTIVATED PROTEIN KINASE KINASE 5-RELATED"/>
    <property type="match status" value="1"/>
</dbReference>
<feature type="domain" description="Protein kinase" evidence="13">
    <location>
        <begin position="112"/>
        <end position="417"/>
    </location>
</feature>
<dbReference type="InterPro" id="IPR017441">
    <property type="entry name" value="Protein_kinase_ATP_BS"/>
</dbReference>
<keyword evidence="1" id="KW-0808">Transferase</keyword>
<dbReference type="SUPFAM" id="SSF56112">
    <property type="entry name" value="Protein kinase-like (PK-like)"/>
    <property type="match status" value="1"/>
</dbReference>
<evidence type="ECO:0000256" key="2">
    <source>
        <dbReference type="ARBA" id="ARBA00022741"/>
    </source>
</evidence>
<dbReference type="SMART" id="SM00220">
    <property type="entry name" value="S_TKc"/>
    <property type="match status" value="1"/>
</dbReference>
<evidence type="ECO:0000256" key="4">
    <source>
        <dbReference type="ARBA" id="ARBA00022840"/>
    </source>
</evidence>
<feature type="binding site" evidence="10">
    <location>
        <position position="143"/>
    </location>
    <ligand>
        <name>ATP</name>
        <dbReference type="ChEBI" id="CHEBI:30616"/>
    </ligand>
</feature>
<proteinExistence type="inferred from homology"/>
<sequence>MPKSKIDLSKLSLNLDGCRFGDGLQNLRRPHESPSPKQQSTESNHQEDEHHNLESHYINHEQITNKHRHKPEPEILSPLGTTYRSQELSIGNNFLRFKGSTFASCASSKDELEVLECIGRGGFSTVWKARRTTDEEEKYYALKMFCMQSHERRRMLLRELKLLCTAAGGGGDSNSDTTHEDGGVFGGNGGRECLVQLEGAFFDFDEGAVTLVLEFMDRGSISDLLNCNSNGLPTSPLFRGLSPRTSYRSVKLPEYAIAAIGYQVMWGLGFLHFQSVLHRDIKPANVLISSSGRVKLADFGIVSQREVQDDETSLQMNATVIGTTRYMSPERLRGKPYTMSSDVWSLGLVLLECLLGASPFEGISSVVELVQTLDECEMSEYIPASTSNGLREILLGCLSHTYQKRMPVSVMITSPWFLSYKITNVEIASKLMREYLNDRYLSLS</sequence>
<evidence type="ECO:0000256" key="3">
    <source>
        <dbReference type="ARBA" id="ARBA00022777"/>
    </source>
</evidence>
<name>A0ABD3MWP7_9STRA</name>
<evidence type="ECO:0000256" key="9">
    <source>
        <dbReference type="ARBA" id="ARBA00051693"/>
    </source>
</evidence>
<keyword evidence="15" id="KW-1185">Reference proteome</keyword>
<evidence type="ECO:0000256" key="8">
    <source>
        <dbReference type="ARBA" id="ARBA00049299"/>
    </source>
</evidence>
<dbReference type="GO" id="GO:0004674">
    <property type="term" value="F:protein serine/threonine kinase activity"/>
    <property type="evidence" value="ECO:0007669"/>
    <property type="project" value="UniProtKB-KW"/>
</dbReference>
<dbReference type="EMBL" id="JALLPJ020001386">
    <property type="protein sequence ID" value="KAL3766386.1"/>
    <property type="molecule type" value="Genomic_DNA"/>
</dbReference>
<keyword evidence="2 10" id="KW-0547">Nucleotide-binding</keyword>
<dbReference type="GO" id="GO:0005524">
    <property type="term" value="F:ATP binding"/>
    <property type="evidence" value="ECO:0007669"/>
    <property type="project" value="UniProtKB-UniRule"/>
</dbReference>
<dbReference type="GO" id="GO:0004708">
    <property type="term" value="F:MAP kinase kinase activity"/>
    <property type="evidence" value="ECO:0007669"/>
    <property type="project" value="UniProtKB-EC"/>
</dbReference>
<comment type="catalytic activity">
    <reaction evidence="7">
        <text>L-seryl-[protein] + ATP = O-phospho-L-seryl-[protein] + ADP + H(+)</text>
        <dbReference type="Rhea" id="RHEA:17989"/>
        <dbReference type="Rhea" id="RHEA-COMP:9863"/>
        <dbReference type="Rhea" id="RHEA-COMP:11604"/>
        <dbReference type="ChEBI" id="CHEBI:15378"/>
        <dbReference type="ChEBI" id="CHEBI:29999"/>
        <dbReference type="ChEBI" id="CHEBI:30616"/>
        <dbReference type="ChEBI" id="CHEBI:83421"/>
        <dbReference type="ChEBI" id="CHEBI:456216"/>
        <dbReference type="EC" id="2.7.12.2"/>
    </reaction>
</comment>
<organism evidence="14 15">
    <name type="scientific">Cyclotella atomus</name>
    <dbReference type="NCBI Taxonomy" id="382360"/>
    <lineage>
        <taxon>Eukaryota</taxon>
        <taxon>Sar</taxon>
        <taxon>Stramenopiles</taxon>
        <taxon>Ochrophyta</taxon>
        <taxon>Bacillariophyta</taxon>
        <taxon>Coscinodiscophyceae</taxon>
        <taxon>Thalassiosirophycidae</taxon>
        <taxon>Stephanodiscales</taxon>
        <taxon>Stephanodiscaceae</taxon>
        <taxon>Cyclotella</taxon>
    </lineage>
</organism>
<dbReference type="PROSITE" id="PS00107">
    <property type="entry name" value="PROTEIN_KINASE_ATP"/>
    <property type="match status" value="1"/>
</dbReference>
<evidence type="ECO:0000256" key="10">
    <source>
        <dbReference type="PROSITE-ProRule" id="PRU10141"/>
    </source>
</evidence>
<comment type="catalytic activity">
    <reaction evidence="9">
        <text>L-tyrosyl-[protein] + ATP = O-phospho-L-tyrosyl-[protein] + ADP + H(+)</text>
        <dbReference type="Rhea" id="RHEA:10596"/>
        <dbReference type="Rhea" id="RHEA-COMP:10136"/>
        <dbReference type="Rhea" id="RHEA-COMP:20101"/>
        <dbReference type="ChEBI" id="CHEBI:15378"/>
        <dbReference type="ChEBI" id="CHEBI:30616"/>
        <dbReference type="ChEBI" id="CHEBI:46858"/>
        <dbReference type="ChEBI" id="CHEBI:61978"/>
        <dbReference type="ChEBI" id="CHEBI:456216"/>
        <dbReference type="EC" id="2.7.12.2"/>
    </reaction>
</comment>
<evidence type="ECO:0000256" key="1">
    <source>
        <dbReference type="ARBA" id="ARBA00022679"/>
    </source>
</evidence>
<dbReference type="PANTHER" id="PTHR48013:SF9">
    <property type="entry name" value="DUAL SPECIFICITY MITOGEN-ACTIVATED PROTEIN KINASE KINASE 5"/>
    <property type="match status" value="1"/>
</dbReference>
<comment type="caution">
    <text evidence="14">The sequence shown here is derived from an EMBL/GenBank/DDBJ whole genome shotgun (WGS) entry which is preliminary data.</text>
</comment>
<comment type="similarity">
    <text evidence="5">Belongs to the protein kinase superfamily. STE Ser/Thr protein kinase family. MAP kinase kinase subfamily.</text>
</comment>